<dbReference type="InterPro" id="IPR036291">
    <property type="entry name" value="NAD(P)-bd_dom_sf"/>
</dbReference>
<accession>A0A517MEF8</accession>
<dbReference type="PANTHER" id="PTHR21089:SF1">
    <property type="entry name" value="BIFUNCTIONAL 3-DEHYDROQUINATE DEHYDRATASE_SHIKIMATE DEHYDROGENASE, CHLOROPLASTIC"/>
    <property type="match status" value="1"/>
</dbReference>
<evidence type="ECO:0000256" key="1">
    <source>
        <dbReference type="ARBA" id="ARBA00004871"/>
    </source>
</evidence>
<dbReference type="EMBL" id="CP036262">
    <property type="protein sequence ID" value="QDS93272.1"/>
    <property type="molecule type" value="Genomic_DNA"/>
</dbReference>
<protein>
    <submittedName>
        <fullName evidence="5">Shikimate dehydrogenase</fullName>
        <ecNumber evidence="5">1.1.1.25</ecNumber>
    </submittedName>
</protein>
<evidence type="ECO:0000313" key="5">
    <source>
        <dbReference type="EMBL" id="QDS93272.1"/>
    </source>
</evidence>
<keyword evidence="6" id="KW-1185">Reference proteome</keyword>
<keyword evidence="2 5" id="KW-0560">Oxidoreductase</keyword>
<dbReference type="GO" id="GO:0019632">
    <property type="term" value="P:shikimate metabolic process"/>
    <property type="evidence" value="ECO:0007669"/>
    <property type="project" value="TreeGrafter"/>
</dbReference>
<sequence>MPHSTTQPIACVLGHPIAGNPSQFAIERALASDESDWRFLSLDVAAENLEDAIRGAKALGFRGLLVADPHQQAASAYCDQLSPHAESTGLVDTISRTAEGALEGHCFLSQAIADAIAGPFPEPERPVPLTIGVLGDCPTVLAALRPILQSESVRCRVQPVASAIYEDMPNVESVESIEELIDESIHILIRGVSNGKPASVPARLLDRVGAPALVIDMAESTSTSPFARDAQQRNLSAITRLDLMIGQTVSALQCWTGRVPDAQIVREAFEEYLEI</sequence>
<dbReference type="Gene3D" id="3.40.50.10860">
    <property type="entry name" value="Leucine Dehydrogenase, chain A, domain 1"/>
    <property type="match status" value="1"/>
</dbReference>
<dbReference type="RefSeq" id="WP_218933108.1">
    <property type="nucleotide sequence ID" value="NZ_CP036262.1"/>
</dbReference>
<gene>
    <name evidence="5" type="primary">aroE_1</name>
    <name evidence="5" type="ORF">FF011L_20340</name>
</gene>
<dbReference type="SUPFAM" id="SSF51735">
    <property type="entry name" value="NAD(P)-binding Rossmann-fold domains"/>
    <property type="match status" value="1"/>
</dbReference>
<dbReference type="InterPro" id="IPR046346">
    <property type="entry name" value="Aminoacid_DH-like_N_sf"/>
</dbReference>
<dbReference type="EC" id="1.1.1.25" evidence="5"/>
<dbReference type="GO" id="GO:0009073">
    <property type="term" value="P:aromatic amino acid family biosynthetic process"/>
    <property type="evidence" value="ECO:0007669"/>
    <property type="project" value="UniProtKB-KW"/>
</dbReference>
<evidence type="ECO:0000259" key="4">
    <source>
        <dbReference type="Pfam" id="PF08501"/>
    </source>
</evidence>
<dbReference type="KEGG" id="rml:FF011L_20340"/>
<evidence type="ECO:0000256" key="2">
    <source>
        <dbReference type="ARBA" id="ARBA00023002"/>
    </source>
</evidence>
<reference evidence="5 6" key="1">
    <citation type="submission" date="2019-02" db="EMBL/GenBank/DDBJ databases">
        <title>Deep-cultivation of Planctomycetes and their phenomic and genomic characterization uncovers novel biology.</title>
        <authorList>
            <person name="Wiegand S."/>
            <person name="Jogler M."/>
            <person name="Boedeker C."/>
            <person name="Pinto D."/>
            <person name="Vollmers J."/>
            <person name="Rivas-Marin E."/>
            <person name="Kohn T."/>
            <person name="Peeters S.H."/>
            <person name="Heuer A."/>
            <person name="Rast P."/>
            <person name="Oberbeckmann S."/>
            <person name="Bunk B."/>
            <person name="Jeske O."/>
            <person name="Meyerdierks A."/>
            <person name="Storesund J.E."/>
            <person name="Kallscheuer N."/>
            <person name="Luecker S."/>
            <person name="Lage O.M."/>
            <person name="Pohl T."/>
            <person name="Merkel B.J."/>
            <person name="Hornburger P."/>
            <person name="Mueller R.-W."/>
            <person name="Bruemmer F."/>
            <person name="Labrenz M."/>
            <person name="Spormann A.M."/>
            <person name="Op den Camp H."/>
            <person name="Overmann J."/>
            <person name="Amann R."/>
            <person name="Jetten M.S.M."/>
            <person name="Mascher T."/>
            <person name="Medema M.H."/>
            <person name="Devos D.P."/>
            <person name="Kaster A.-K."/>
            <person name="Ovreas L."/>
            <person name="Rohde M."/>
            <person name="Galperin M.Y."/>
            <person name="Jogler C."/>
        </authorList>
    </citation>
    <scope>NUCLEOTIDE SEQUENCE [LARGE SCALE GENOMIC DNA]</scope>
    <source>
        <strain evidence="5 6">FF011L</strain>
    </source>
</reference>
<organism evidence="5 6">
    <name type="scientific">Roseimaritima multifibrata</name>
    <dbReference type="NCBI Taxonomy" id="1930274"/>
    <lineage>
        <taxon>Bacteria</taxon>
        <taxon>Pseudomonadati</taxon>
        <taxon>Planctomycetota</taxon>
        <taxon>Planctomycetia</taxon>
        <taxon>Pirellulales</taxon>
        <taxon>Pirellulaceae</taxon>
        <taxon>Roseimaritima</taxon>
    </lineage>
</organism>
<evidence type="ECO:0000256" key="3">
    <source>
        <dbReference type="ARBA" id="ARBA00023141"/>
    </source>
</evidence>
<evidence type="ECO:0000313" key="6">
    <source>
        <dbReference type="Proteomes" id="UP000320672"/>
    </source>
</evidence>
<dbReference type="Proteomes" id="UP000320672">
    <property type="component" value="Chromosome"/>
</dbReference>
<name>A0A517MEF8_9BACT</name>
<dbReference type="GO" id="GO:0050661">
    <property type="term" value="F:NADP binding"/>
    <property type="evidence" value="ECO:0007669"/>
    <property type="project" value="TreeGrafter"/>
</dbReference>
<dbReference type="AlphaFoldDB" id="A0A517MEF8"/>
<comment type="pathway">
    <text evidence="1">Metabolic intermediate biosynthesis; chorismate biosynthesis; chorismate from D-erythrose 4-phosphate and phosphoenolpyruvate: step 4/7.</text>
</comment>
<dbReference type="GO" id="GO:0004764">
    <property type="term" value="F:shikimate 3-dehydrogenase (NADP+) activity"/>
    <property type="evidence" value="ECO:0007669"/>
    <property type="project" value="UniProtKB-EC"/>
</dbReference>
<dbReference type="SUPFAM" id="SSF53223">
    <property type="entry name" value="Aminoacid dehydrogenase-like, N-terminal domain"/>
    <property type="match status" value="1"/>
</dbReference>
<proteinExistence type="predicted"/>
<dbReference type="InterPro" id="IPR013708">
    <property type="entry name" value="Shikimate_DH-bd_N"/>
</dbReference>
<dbReference type="GO" id="GO:0005829">
    <property type="term" value="C:cytosol"/>
    <property type="evidence" value="ECO:0007669"/>
    <property type="project" value="TreeGrafter"/>
</dbReference>
<dbReference type="Gene3D" id="3.40.50.720">
    <property type="entry name" value="NAD(P)-binding Rossmann-like Domain"/>
    <property type="match status" value="1"/>
</dbReference>
<dbReference type="InterPro" id="IPR022893">
    <property type="entry name" value="Shikimate_DH_fam"/>
</dbReference>
<keyword evidence="3" id="KW-0057">Aromatic amino acid biosynthesis</keyword>
<feature type="domain" description="Shikimate dehydrogenase substrate binding N-terminal" evidence="4">
    <location>
        <begin position="12"/>
        <end position="94"/>
    </location>
</feature>
<dbReference type="PANTHER" id="PTHR21089">
    <property type="entry name" value="SHIKIMATE DEHYDROGENASE"/>
    <property type="match status" value="1"/>
</dbReference>
<dbReference type="Pfam" id="PF08501">
    <property type="entry name" value="Shikimate_dh_N"/>
    <property type="match status" value="1"/>
</dbReference>
<dbReference type="GO" id="GO:0009423">
    <property type="term" value="P:chorismate biosynthetic process"/>
    <property type="evidence" value="ECO:0007669"/>
    <property type="project" value="TreeGrafter"/>
</dbReference>
<keyword evidence="3" id="KW-0028">Amino-acid biosynthesis</keyword>